<dbReference type="EMBL" id="CAJZBQ010000052">
    <property type="protein sequence ID" value="CAG9330712.1"/>
    <property type="molecule type" value="Genomic_DNA"/>
</dbReference>
<organism evidence="3 4">
    <name type="scientific">Blepharisma stoltei</name>
    <dbReference type="NCBI Taxonomy" id="1481888"/>
    <lineage>
        <taxon>Eukaryota</taxon>
        <taxon>Sar</taxon>
        <taxon>Alveolata</taxon>
        <taxon>Ciliophora</taxon>
        <taxon>Postciliodesmatophora</taxon>
        <taxon>Heterotrichea</taxon>
        <taxon>Heterotrichida</taxon>
        <taxon>Blepharismidae</taxon>
        <taxon>Blepharisma</taxon>
    </lineage>
</organism>
<reference evidence="3" key="1">
    <citation type="submission" date="2021-09" db="EMBL/GenBank/DDBJ databases">
        <authorList>
            <consortium name="AG Swart"/>
            <person name="Singh M."/>
            <person name="Singh A."/>
            <person name="Seah K."/>
            <person name="Emmerich C."/>
        </authorList>
    </citation>
    <scope>NUCLEOTIDE SEQUENCE</scope>
    <source>
        <strain evidence="3">ATCC30299</strain>
    </source>
</reference>
<sequence>MEIQEIVLQIIYQSVEKSEASNVILDYSSSFKKKRKIKRVPKQEPAKKQENENGLTPLADILNLDPNYSCNPLIDGVNPRVRKIEVNEVIEIPENLDITSEEMSLRKYMDTKRWFCMSRPQYPKSCGITSLVSCWNFLYSNLGHGNLQPLSQEKALIILGIEPPFHDIRFGPFTGNNTLINWFNILNLHFGVKGNAHFFWKLHGKNRTEGIDKDQALKGLIEGLRSTNKTYIYHCYNHYMCPIGYELSPMIPSDAYKKLNQINPSDIRPFIIIGECSKTSPIFHAKKWDDIVLDIDQQNPHFYNIRKPELGVQSYQSETLVSGKKLGGNMHCLIAFERID</sequence>
<dbReference type="AlphaFoldDB" id="A0AAU9KBZ7"/>
<evidence type="ECO:0000256" key="1">
    <source>
        <dbReference type="ARBA" id="ARBA00004123"/>
    </source>
</evidence>
<name>A0AAU9KBZ7_9CILI</name>
<gene>
    <name evidence="3" type="ORF">BSTOLATCC_MIC52128</name>
</gene>
<comment type="subcellular location">
    <subcellularLocation>
        <location evidence="1">Nucleus</location>
    </subcellularLocation>
</comment>
<proteinExistence type="predicted"/>
<evidence type="ECO:0008006" key="5">
    <source>
        <dbReference type="Google" id="ProtNLM"/>
    </source>
</evidence>
<dbReference type="PANTHER" id="PTHR16171">
    <property type="entry name" value="DNA REPAIR PROTEIN COMPLEMENTING XP-G CELLS-RELATED"/>
    <property type="match status" value="1"/>
</dbReference>
<comment type="caution">
    <text evidence="3">The sequence shown here is derived from an EMBL/GenBank/DDBJ whole genome shotgun (WGS) entry which is preliminary data.</text>
</comment>
<evidence type="ECO:0000256" key="2">
    <source>
        <dbReference type="ARBA" id="ARBA00023242"/>
    </source>
</evidence>
<dbReference type="PANTHER" id="PTHR16171:SF12">
    <property type="entry name" value="BASIC IMMUNOGLOBULIN-LIKE VARIABLE MOTIF-CONTAINING PROTEIN"/>
    <property type="match status" value="1"/>
</dbReference>
<dbReference type="Proteomes" id="UP001162131">
    <property type="component" value="Unassembled WGS sequence"/>
</dbReference>
<keyword evidence="2" id="KW-0539">Nucleus</keyword>
<evidence type="ECO:0000313" key="3">
    <source>
        <dbReference type="EMBL" id="CAG9330712.1"/>
    </source>
</evidence>
<protein>
    <recommendedName>
        <fullName evidence="5">Basic immunoglobulin-like variable motif-containing protein</fullName>
    </recommendedName>
</protein>
<evidence type="ECO:0000313" key="4">
    <source>
        <dbReference type="Proteomes" id="UP001162131"/>
    </source>
</evidence>
<dbReference type="GO" id="GO:0005634">
    <property type="term" value="C:nucleus"/>
    <property type="evidence" value="ECO:0007669"/>
    <property type="project" value="UniProtKB-SubCell"/>
</dbReference>
<keyword evidence="4" id="KW-1185">Reference proteome</keyword>
<accession>A0AAU9KBZ7</accession>